<sequence>MVGHRTDRIMKGEDDMELTGSWTRYSKKIAVIQAGGPTAVLNSSLYGFLKEIVRMDRRTNVIGVHQGLSGLVNGDFFRLDMRQPLDWLKYQPGAVLGSGRMALSDTDLEIGVKQLKKADIHVVVLIGGNGTMWACSRLVSKAQEIGYGLQVIGIPKTVDNDIAGIDHTPGFPSAANFVAHAVRDLSIDLKAMKNFEQVRIIETMGRNVGWLTAASAFFKKQEEDGPHLVYVPEKPFDINEMISAVSDIQARLGYCVVVVSEGLKGESGQPIMMDGINGLKQNAGKKALGGVGSVLREAVSNELGLACRYENLGILQRCASFAVSKLDRIEAMVLGERAAQLIFQGESGCMVGIERLSEQPYSWDIRKIAFDKVAGLERELDSAYTNVTGTIDPSYRQWLSPFMSEAKSYKSLKTLSLLDMEETS</sequence>
<comment type="subunit">
    <text evidence="6">Homodimer.</text>
</comment>
<feature type="binding site" evidence="6">
    <location>
        <position position="129"/>
    </location>
    <ligand>
        <name>Mg(2+)</name>
        <dbReference type="ChEBI" id="CHEBI:18420"/>
        <note>catalytic</note>
    </ligand>
</feature>
<comment type="pathway">
    <text evidence="6">Carbohydrate degradation; glycolysis; D-glyceraldehyde 3-phosphate and glycerone phosphate from D-glucose: step 3/4.</text>
</comment>
<dbReference type="GO" id="GO:0047334">
    <property type="term" value="F:diphosphate-fructose-6-phosphate 1-phosphotransferase activity"/>
    <property type="evidence" value="ECO:0007669"/>
    <property type="project" value="UniProtKB-EC"/>
</dbReference>
<feature type="active site" description="Proton acceptor" evidence="6">
    <location>
        <position position="159"/>
    </location>
</feature>
<keyword evidence="4 6" id="KW-0418">Kinase</keyword>
<reference evidence="8 9" key="1">
    <citation type="submission" date="2019-03" db="EMBL/GenBank/DDBJ databases">
        <title>This is whole genome sequence of Paenibacillus sp MS74 strain.</title>
        <authorList>
            <person name="Trinh H.N."/>
        </authorList>
    </citation>
    <scope>NUCLEOTIDE SEQUENCE [LARGE SCALE GENOMIC DNA]</scope>
    <source>
        <strain evidence="8 9">MS74</strain>
    </source>
</reference>
<evidence type="ECO:0000259" key="7">
    <source>
        <dbReference type="Pfam" id="PF00365"/>
    </source>
</evidence>
<dbReference type="SUPFAM" id="SSF53784">
    <property type="entry name" value="Phosphofructokinase"/>
    <property type="match status" value="1"/>
</dbReference>
<comment type="catalytic activity">
    <reaction evidence="6">
        <text>beta-D-fructose 6-phosphate + diphosphate = beta-D-fructose 1,6-bisphosphate + phosphate + H(+)</text>
        <dbReference type="Rhea" id="RHEA:13613"/>
        <dbReference type="ChEBI" id="CHEBI:15378"/>
        <dbReference type="ChEBI" id="CHEBI:32966"/>
        <dbReference type="ChEBI" id="CHEBI:33019"/>
        <dbReference type="ChEBI" id="CHEBI:43474"/>
        <dbReference type="ChEBI" id="CHEBI:57634"/>
        <dbReference type="EC" id="2.7.1.90"/>
    </reaction>
</comment>
<dbReference type="InterPro" id="IPR035966">
    <property type="entry name" value="PKF_sf"/>
</dbReference>
<feature type="binding site" evidence="6">
    <location>
        <position position="36"/>
    </location>
    <ligand>
        <name>diphosphate</name>
        <dbReference type="ChEBI" id="CHEBI:33019"/>
    </ligand>
</feature>
<comment type="subcellular location">
    <subcellularLocation>
        <location evidence="6">Cytoplasm</location>
    </subcellularLocation>
</comment>
<dbReference type="GO" id="GO:0046872">
    <property type="term" value="F:metal ion binding"/>
    <property type="evidence" value="ECO:0007669"/>
    <property type="project" value="UniProtKB-KW"/>
</dbReference>
<dbReference type="NCBIfam" id="NF010675">
    <property type="entry name" value="PRK14072.1"/>
    <property type="match status" value="1"/>
</dbReference>
<comment type="function">
    <text evidence="6">Catalyzes the phosphorylation of D-fructose 6-phosphate, the first committing step of glycolysis. Uses inorganic phosphate (PPi) as phosphoryl donor instead of ATP like common ATP-dependent phosphofructokinases (ATP-PFKs), which renders the reaction reversible, and can thus function both in glycolysis and gluconeogenesis. Consistently, PPi-PFK can replace the enzymes of both the forward (ATP-PFK) and reverse (fructose-bisphosphatase (FBPase)) reactions.</text>
</comment>
<gene>
    <name evidence="6" type="primary">pfp</name>
    <name evidence="8" type="ORF">E1757_11160</name>
</gene>
<evidence type="ECO:0000256" key="1">
    <source>
        <dbReference type="ARBA" id="ARBA00001946"/>
    </source>
</evidence>
<comment type="activity regulation">
    <text evidence="6">Non-allosteric.</text>
</comment>
<dbReference type="PIRSF" id="PIRSF036483">
    <property type="entry name" value="PFK_XF0274"/>
    <property type="match status" value="1"/>
</dbReference>
<dbReference type="Pfam" id="PF00365">
    <property type="entry name" value="PFK"/>
    <property type="match status" value="1"/>
</dbReference>
<dbReference type="EC" id="2.7.1.90" evidence="6"/>
<dbReference type="PRINTS" id="PR00476">
    <property type="entry name" value="PHFRCTKINASE"/>
</dbReference>
<feature type="binding site" evidence="6">
    <location>
        <begin position="204"/>
        <end position="206"/>
    </location>
    <ligand>
        <name>substrate</name>
    </ligand>
</feature>
<keyword evidence="5 6" id="KW-0460">Magnesium</keyword>
<evidence type="ECO:0000256" key="5">
    <source>
        <dbReference type="ARBA" id="ARBA00022842"/>
    </source>
</evidence>
<dbReference type="GO" id="GO:0006002">
    <property type="term" value="P:fructose 6-phosphate metabolic process"/>
    <property type="evidence" value="ECO:0007669"/>
    <property type="project" value="InterPro"/>
</dbReference>
<dbReference type="UniPathway" id="UPA00109">
    <property type="reaction ID" value="UER00182"/>
</dbReference>
<organism evidence="8 9">
    <name type="scientific">Paenibacillus piri</name>
    <dbReference type="NCBI Taxonomy" id="2547395"/>
    <lineage>
        <taxon>Bacteria</taxon>
        <taxon>Bacillati</taxon>
        <taxon>Bacillota</taxon>
        <taxon>Bacilli</taxon>
        <taxon>Bacillales</taxon>
        <taxon>Paenibacillaceae</taxon>
        <taxon>Paenibacillus</taxon>
    </lineage>
</organism>
<feature type="site" description="Important for catalytic activity; stabilizes the transition state when the phosphoryl donor is PPi" evidence="6">
    <location>
        <position position="156"/>
    </location>
</feature>
<dbReference type="Gene3D" id="3.40.50.450">
    <property type="match status" value="1"/>
</dbReference>
<dbReference type="InterPro" id="IPR011404">
    <property type="entry name" value="PPi-PFK"/>
</dbReference>
<dbReference type="OrthoDB" id="9802503at2"/>
<keyword evidence="3 6" id="KW-0479">Metal-binding</keyword>
<dbReference type="AlphaFoldDB" id="A0A4R5KQP2"/>
<dbReference type="GO" id="GO:0005737">
    <property type="term" value="C:cytoplasm"/>
    <property type="evidence" value="ECO:0007669"/>
    <property type="project" value="UniProtKB-SubCell"/>
</dbReference>
<accession>A0A4R5KQP2</accession>
<comment type="caution">
    <text evidence="8">The sequence shown here is derived from an EMBL/GenBank/DDBJ whole genome shotgun (WGS) entry which is preliminary data.</text>
</comment>
<dbReference type="RefSeq" id="WP_133227792.1">
    <property type="nucleotide sequence ID" value="NZ_SMRT01000004.1"/>
</dbReference>
<dbReference type="InterPro" id="IPR050929">
    <property type="entry name" value="PFKA"/>
</dbReference>
<feature type="domain" description="Phosphofructokinase" evidence="7">
    <location>
        <begin position="28"/>
        <end position="342"/>
    </location>
</feature>
<dbReference type="PANTHER" id="PTHR45770">
    <property type="entry name" value="ATP-DEPENDENT 6-PHOSPHOFRUCTOKINASE 1"/>
    <property type="match status" value="1"/>
</dbReference>
<evidence type="ECO:0000313" key="8">
    <source>
        <dbReference type="EMBL" id="TDF98061.1"/>
    </source>
</evidence>
<evidence type="ECO:0000256" key="2">
    <source>
        <dbReference type="ARBA" id="ARBA00022679"/>
    </source>
</evidence>
<evidence type="ECO:0000256" key="6">
    <source>
        <dbReference type="HAMAP-Rule" id="MF_01978"/>
    </source>
</evidence>
<dbReference type="InterPro" id="IPR000023">
    <property type="entry name" value="Phosphofructokinase_dom"/>
</dbReference>
<comment type="caution">
    <text evidence="6">Lacks conserved residue(s) required for the propagation of feature annotation.</text>
</comment>
<dbReference type="HAMAP" id="MF_01978">
    <property type="entry name" value="Phosphofructokinase_II_B2"/>
    <property type="match status" value="1"/>
</dbReference>
<dbReference type="EMBL" id="SMRT01000004">
    <property type="protein sequence ID" value="TDF98061.1"/>
    <property type="molecule type" value="Genomic_DNA"/>
</dbReference>
<feature type="binding site" evidence="6">
    <location>
        <position position="261"/>
    </location>
    <ligand>
        <name>substrate</name>
    </ligand>
</feature>
<keyword evidence="2 6" id="KW-0808">Transferase</keyword>
<proteinExistence type="inferred from homology"/>
<keyword evidence="6" id="KW-0963">Cytoplasm</keyword>
<protein>
    <recommendedName>
        <fullName evidence="6">Pyrophosphate--fructose 6-phosphate 1-phosphotransferase</fullName>
        <ecNumber evidence="6">2.7.1.90</ecNumber>
    </recommendedName>
    <alternativeName>
        <fullName evidence="6">6-phosphofructokinase, pyrophosphate dependent</fullName>
    </alternativeName>
    <alternativeName>
        <fullName evidence="6">PPi-dependent phosphofructokinase</fullName>
        <shortName evidence="6">PPi-PFK</shortName>
    </alternativeName>
    <alternativeName>
        <fullName evidence="6">Pyrophosphate-dependent 6-phosphofructose-1-kinase</fullName>
    </alternativeName>
</protein>
<comment type="cofactor">
    <cofactor evidence="1 6">
        <name>Mg(2+)</name>
        <dbReference type="ChEBI" id="CHEBI:18420"/>
    </cofactor>
</comment>
<keyword evidence="9" id="KW-1185">Reference proteome</keyword>
<evidence type="ECO:0000256" key="3">
    <source>
        <dbReference type="ARBA" id="ARBA00022723"/>
    </source>
</evidence>
<dbReference type="GO" id="GO:0003872">
    <property type="term" value="F:6-phosphofructokinase activity"/>
    <property type="evidence" value="ECO:0007669"/>
    <property type="project" value="UniProtKB-UniRule"/>
</dbReference>
<dbReference type="InterPro" id="IPR022953">
    <property type="entry name" value="ATP_PFK"/>
</dbReference>
<dbReference type="Proteomes" id="UP000295636">
    <property type="component" value="Unassembled WGS sequence"/>
</dbReference>
<feature type="binding site" evidence="6">
    <location>
        <begin position="157"/>
        <end position="159"/>
    </location>
    <ligand>
        <name>substrate</name>
    </ligand>
</feature>
<dbReference type="Gene3D" id="3.40.50.460">
    <property type="entry name" value="Phosphofructokinase domain"/>
    <property type="match status" value="1"/>
</dbReference>
<name>A0A4R5KQP2_9BACL</name>
<evidence type="ECO:0000256" key="4">
    <source>
        <dbReference type="ARBA" id="ARBA00022777"/>
    </source>
</evidence>
<evidence type="ECO:0000313" key="9">
    <source>
        <dbReference type="Proteomes" id="UP000295636"/>
    </source>
</evidence>
<comment type="similarity">
    <text evidence="6">Belongs to the phosphofructokinase type A (PFKA) family. PPi-dependent PFK group II subfamily. Clade 'B2' sub-subfamily.</text>
</comment>
<keyword evidence="6" id="KW-0324">Glycolysis</keyword>